<evidence type="ECO:0000313" key="2">
    <source>
        <dbReference type="Proteomes" id="UP001165063"/>
    </source>
</evidence>
<dbReference type="AlphaFoldDB" id="A0A9W6Z1H2"/>
<evidence type="ECO:0000313" key="1">
    <source>
        <dbReference type="EMBL" id="GMG36563.1"/>
    </source>
</evidence>
<dbReference type="Proteomes" id="UP001165063">
    <property type="component" value="Unassembled WGS sequence"/>
</dbReference>
<sequence length="93" mass="10795">MVQESELTVSIMSHDSGAEEVLLCKNAKEKVVVRYFDNNNKPKSAILDSGAEMIDQSFMVMNEDKKKYFIITNWLLCTFKDLEEIYKSEEYSL</sequence>
<reference evidence="1" key="1">
    <citation type="submission" date="2023-04" db="EMBL/GenBank/DDBJ databases">
        <title>Ambrosiozyma monospora NBRC 1965.</title>
        <authorList>
            <person name="Ichikawa N."/>
            <person name="Sato H."/>
            <person name="Tonouchi N."/>
        </authorList>
    </citation>
    <scope>NUCLEOTIDE SEQUENCE</scope>
    <source>
        <strain evidence="1">NBRC 1965</strain>
    </source>
</reference>
<organism evidence="1 2">
    <name type="scientific">Ambrosiozyma monospora</name>
    <name type="common">Yeast</name>
    <name type="synonym">Endomycopsis monosporus</name>
    <dbReference type="NCBI Taxonomy" id="43982"/>
    <lineage>
        <taxon>Eukaryota</taxon>
        <taxon>Fungi</taxon>
        <taxon>Dikarya</taxon>
        <taxon>Ascomycota</taxon>
        <taxon>Saccharomycotina</taxon>
        <taxon>Pichiomycetes</taxon>
        <taxon>Pichiales</taxon>
        <taxon>Pichiaceae</taxon>
        <taxon>Ambrosiozyma</taxon>
    </lineage>
</organism>
<comment type="caution">
    <text evidence="1">The sequence shown here is derived from an EMBL/GenBank/DDBJ whole genome shotgun (WGS) entry which is preliminary data.</text>
</comment>
<keyword evidence="2" id="KW-1185">Reference proteome</keyword>
<name>A0A9W6Z1H2_AMBMO</name>
<proteinExistence type="predicted"/>
<accession>A0A9W6Z1H2</accession>
<protein>
    <submittedName>
        <fullName evidence="1">Unnamed protein product</fullName>
    </submittedName>
</protein>
<dbReference type="EMBL" id="BSXU01002331">
    <property type="protein sequence ID" value="GMG36563.1"/>
    <property type="molecule type" value="Genomic_DNA"/>
</dbReference>
<gene>
    <name evidence="1" type="ORF">Amon01_000469400</name>
</gene>